<dbReference type="Pfam" id="PF13857">
    <property type="entry name" value="Ank_5"/>
    <property type="match status" value="1"/>
</dbReference>
<keyword evidence="2 3" id="KW-0040">ANK repeat</keyword>
<dbReference type="PANTHER" id="PTHR24198">
    <property type="entry name" value="ANKYRIN REPEAT AND PROTEIN KINASE DOMAIN-CONTAINING PROTEIN"/>
    <property type="match status" value="1"/>
</dbReference>
<evidence type="ECO:0000256" key="1">
    <source>
        <dbReference type="ARBA" id="ARBA00022737"/>
    </source>
</evidence>
<accession>A0A7R9GH04</accession>
<dbReference type="EMBL" id="CAJPEX010002044">
    <property type="protein sequence ID" value="CAG0920414.1"/>
    <property type="molecule type" value="Genomic_DNA"/>
</dbReference>
<gene>
    <name evidence="5" type="ORF">NMOB1V02_LOCUS7924</name>
</gene>
<feature type="repeat" description="ANK" evidence="3">
    <location>
        <begin position="95"/>
        <end position="127"/>
    </location>
</feature>
<dbReference type="SUPFAM" id="SSF48403">
    <property type="entry name" value="Ankyrin repeat"/>
    <property type="match status" value="1"/>
</dbReference>
<dbReference type="AlphaFoldDB" id="A0A7R9GH04"/>
<dbReference type="PROSITE" id="PS50297">
    <property type="entry name" value="ANK_REP_REGION"/>
    <property type="match status" value="1"/>
</dbReference>
<sequence length="450" mass="49403">MAGTRKQDNPVLTAAKREDYNVVKAALVDLKNKSKAKKVSLCEDNSAEQAIDLLADDNGNAGTLLHYAALWGWTDVITYVVESEGINVNLTNKKSGKTPFMLAVENRQMLAALLLLILGANPQAKNNNGYTALHYAIMCDDEETVRFTHWVMKRSIKSESCAKAYPSLAAYLCSPLSGGEQTVCPKSPTDVCDPLNAENDVNVTALMVAVAYGRVRTTKELLCLGACVKRCDADGNTALILVSQITKVEQSKVNWLNRENYNSADEEIMTLLLDYGTCPNVSNFKGRTALHYAVLSRRLNLVQLLLRAGASVNVRDSDGASPRDLAVRSDDEVLRTFMCMSLSKIIRVLGKMAPFPRPKPGCSLCEQHQQQHQEKPLFNPASTCPFQLDSPNKQAEHCHSKQHSPVQICPQPVSFSYAPEPSCPRLMPSAPPDISEQNEKSCSSPPADYK</sequence>
<dbReference type="EMBL" id="OA884081">
    <property type="protein sequence ID" value="CAD7280262.1"/>
    <property type="molecule type" value="Genomic_DNA"/>
</dbReference>
<dbReference type="Gene3D" id="1.25.40.20">
    <property type="entry name" value="Ankyrin repeat-containing domain"/>
    <property type="match status" value="3"/>
</dbReference>
<feature type="region of interest" description="Disordered" evidence="4">
    <location>
        <begin position="420"/>
        <end position="450"/>
    </location>
</feature>
<evidence type="ECO:0000256" key="2">
    <source>
        <dbReference type="ARBA" id="ARBA00023043"/>
    </source>
</evidence>
<evidence type="ECO:0000313" key="5">
    <source>
        <dbReference type="EMBL" id="CAD7280262.1"/>
    </source>
</evidence>
<dbReference type="InterPro" id="IPR036770">
    <property type="entry name" value="Ankyrin_rpt-contain_sf"/>
</dbReference>
<dbReference type="PROSITE" id="PS50088">
    <property type="entry name" value="ANK_REPEAT"/>
    <property type="match status" value="2"/>
</dbReference>
<dbReference type="OrthoDB" id="4772757at2759"/>
<dbReference type="SMART" id="SM00248">
    <property type="entry name" value="ANK"/>
    <property type="match status" value="7"/>
</dbReference>
<feature type="repeat" description="ANK" evidence="3">
    <location>
        <begin position="285"/>
        <end position="317"/>
    </location>
</feature>
<dbReference type="Pfam" id="PF00023">
    <property type="entry name" value="Ank"/>
    <property type="match status" value="1"/>
</dbReference>
<organism evidence="5">
    <name type="scientific">Notodromas monacha</name>
    <dbReference type="NCBI Taxonomy" id="399045"/>
    <lineage>
        <taxon>Eukaryota</taxon>
        <taxon>Metazoa</taxon>
        <taxon>Ecdysozoa</taxon>
        <taxon>Arthropoda</taxon>
        <taxon>Crustacea</taxon>
        <taxon>Oligostraca</taxon>
        <taxon>Ostracoda</taxon>
        <taxon>Podocopa</taxon>
        <taxon>Podocopida</taxon>
        <taxon>Cypridocopina</taxon>
        <taxon>Cypridoidea</taxon>
        <taxon>Cyprididae</taxon>
        <taxon>Notodromas</taxon>
    </lineage>
</organism>
<dbReference type="InterPro" id="IPR002110">
    <property type="entry name" value="Ankyrin_rpt"/>
</dbReference>
<dbReference type="PANTHER" id="PTHR24198:SF165">
    <property type="entry name" value="ANKYRIN REPEAT-CONTAINING PROTEIN-RELATED"/>
    <property type="match status" value="1"/>
</dbReference>
<name>A0A7R9GH04_9CRUS</name>
<reference evidence="5" key="1">
    <citation type="submission" date="2020-11" db="EMBL/GenBank/DDBJ databases">
        <authorList>
            <person name="Tran Van P."/>
        </authorList>
    </citation>
    <scope>NUCLEOTIDE SEQUENCE</scope>
</reference>
<evidence type="ECO:0000256" key="3">
    <source>
        <dbReference type="PROSITE-ProRule" id="PRU00023"/>
    </source>
</evidence>
<keyword evidence="6" id="KW-1185">Reference proteome</keyword>
<dbReference type="Proteomes" id="UP000678499">
    <property type="component" value="Unassembled WGS sequence"/>
</dbReference>
<evidence type="ECO:0000313" key="6">
    <source>
        <dbReference type="Proteomes" id="UP000678499"/>
    </source>
</evidence>
<protein>
    <submittedName>
        <fullName evidence="5">Uncharacterized protein</fullName>
    </submittedName>
</protein>
<proteinExistence type="predicted"/>
<keyword evidence="1" id="KW-0677">Repeat</keyword>
<dbReference type="Pfam" id="PF12796">
    <property type="entry name" value="Ank_2"/>
    <property type="match status" value="1"/>
</dbReference>
<evidence type="ECO:0000256" key="4">
    <source>
        <dbReference type="SAM" id="MobiDB-lite"/>
    </source>
</evidence>